<sequence length="412" mass="49717">MIKKIIFFLFLSVISLAQQVELKSIERKIDANGESYTITTSQTYNKKNNKLEVLHIDKSPEQATYKEIIQFDIKGEKELSNEKFFYDPSLKKWSKDVKKVTSYKNNKKIEEIYIAEENKWTGDTKYESEESKNSKTLTVYSYENKKWLPSSKTYTLLNENKEDNIIELYTWNKNKQKWDLETKLVNTFNKEGKLEERTEYKNKGRLVTEYKLKFYTNTDEKQDYSNLSFENGKWIKQDRTLIEFDKLNNKKVVTIQQINNETKQLENVSRSVQTYKNDTIVQEIEYFWNKDKKEWYKHSELNFFYDENKNLIRKQAFSDEKGIQFTYKFDKNGNNIEILLEHLNSQTKSWEVHEKIEYLYDLSITKDKVLDRAYINDENETSVNLILEKNFYIYDGKKWILKENDKYLYDKK</sequence>
<feature type="chain" id="PRO_5013581893" description="Type IV secretion protein Rhs" evidence="1">
    <location>
        <begin position="20"/>
        <end position="412"/>
    </location>
</feature>
<evidence type="ECO:0000313" key="2">
    <source>
        <dbReference type="EMBL" id="ATV70316.1"/>
    </source>
</evidence>
<dbReference type="RefSeq" id="WP_100026400.1">
    <property type="nucleotide sequence ID" value="NZ_CP024704.1"/>
</dbReference>
<reference evidence="2 3" key="1">
    <citation type="submission" date="2017-11" db="EMBL/GenBank/DDBJ databases">
        <title>Genome sequencing of Fusobacterium periodonticum KCOM 2555.</title>
        <authorList>
            <person name="Kook J.-K."/>
            <person name="Park S.-N."/>
            <person name="Lim Y.K."/>
        </authorList>
    </citation>
    <scope>NUCLEOTIDE SEQUENCE [LARGE SCALE GENOMIC DNA]</scope>
    <source>
        <strain evidence="2 3">KCOM 2555</strain>
    </source>
</reference>
<name>A0A2D3PT93_9FUSO</name>
<keyword evidence="1" id="KW-0732">Signal</keyword>
<protein>
    <recommendedName>
        <fullName evidence="4">Type IV secretion protein Rhs</fullName>
    </recommendedName>
</protein>
<evidence type="ECO:0000256" key="1">
    <source>
        <dbReference type="SAM" id="SignalP"/>
    </source>
</evidence>
<dbReference type="EMBL" id="CP024704">
    <property type="protein sequence ID" value="ATV70316.1"/>
    <property type="molecule type" value="Genomic_DNA"/>
</dbReference>
<dbReference type="Gene3D" id="2.40.128.720">
    <property type="match status" value="1"/>
</dbReference>
<organism evidence="2 3">
    <name type="scientific">Fusobacterium pseudoperiodonticum</name>
    <dbReference type="NCBI Taxonomy" id="2663009"/>
    <lineage>
        <taxon>Bacteria</taxon>
        <taxon>Fusobacteriati</taxon>
        <taxon>Fusobacteriota</taxon>
        <taxon>Fusobacteriia</taxon>
        <taxon>Fusobacteriales</taxon>
        <taxon>Fusobacteriaceae</taxon>
        <taxon>Fusobacterium</taxon>
    </lineage>
</organism>
<evidence type="ECO:0000313" key="3">
    <source>
        <dbReference type="Proteomes" id="UP000230781"/>
    </source>
</evidence>
<evidence type="ECO:0008006" key="4">
    <source>
        <dbReference type="Google" id="ProtNLM"/>
    </source>
</evidence>
<gene>
    <name evidence="2" type="ORF">CTM98_06470</name>
</gene>
<dbReference type="AlphaFoldDB" id="A0A2D3PT93"/>
<proteinExistence type="predicted"/>
<feature type="signal peptide" evidence="1">
    <location>
        <begin position="1"/>
        <end position="19"/>
    </location>
</feature>
<dbReference type="Proteomes" id="UP000230781">
    <property type="component" value="Chromosome"/>
</dbReference>
<accession>A0A2D3PT93</accession>